<dbReference type="KEGG" id="egu:105033788"/>
<keyword evidence="1" id="KW-1185">Reference proteome</keyword>
<dbReference type="AlphaFoldDB" id="A0A6I9QCM0"/>
<dbReference type="GeneID" id="105033788"/>
<dbReference type="PANTHER" id="PTHR31973:SF166">
    <property type="entry name" value="OS10G0104700 PROTEIN"/>
    <property type="match status" value="1"/>
</dbReference>
<name>A0A6I9QCM0_ELAGV</name>
<organism evidence="1 2">
    <name type="scientific">Elaeis guineensis var. tenera</name>
    <name type="common">Oil palm</name>
    <dbReference type="NCBI Taxonomy" id="51953"/>
    <lineage>
        <taxon>Eukaryota</taxon>
        <taxon>Viridiplantae</taxon>
        <taxon>Streptophyta</taxon>
        <taxon>Embryophyta</taxon>
        <taxon>Tracheophyta</taxon>
        <taxon>Spermatophyta</taxon>
        <taxon>Magnoliopsida</taxon>
        <taxon>Liliopsida</taxon>
        <taxon>Arecaceae</taxon>
        <taxon>Arecoideae</taxon>
        <taxon>Cocoseae</taxon>
        <taxon>Elaeidinae</taxon>
        <taxon>Elaeis</taxon>
    </lineage>
</organism>
<dbReference type="RefSeq" id="XP_010907009.1">
    <property type="nucleotide sequence ID" value="XM_010908707.1"/>
</dbReference>
<dbReference type="InParanoid" id="A0A6I9QCM0"/>
<evidence type="ECO:0000313" key="1">
    <source>
        <dbReference type="Proteomes" id="UP000504607"/>
    </source>
</evidence>
<sequence length="248" mass="28094">MHTCSSGVGRARHPKASKIWVADIVLQKVRDRPLYRLIDIKKDIKKDFDIHLPYGQAWLVKEVARFALHGEDYASFDLLQWYGEIVAETNPEGLFVLEYPDRHFERMFICFHACLVGFKSGCRSLLFIDGTHILNRYGGVMLSAVVLNAENGMFLLAFAIVDRAKGLTKGVRTSFPNATNGYCLRYLKENFKKKLDGLSAAQKEKMLSLLDSAAYALQISQFIGYISDIREISSKACEWIECGSDIDH</sequence>
<dbReference type="OrthoDB" id="1932754at2759"/>
<protein>
    <submittedName>
        <fullName evidence="2">Uncharacterized protein LOC105033788</fullName>
    </submittedName>
</protein>
<dbReference type="Proteomes" id="UP000504607">
    <property type="component" value="Unplaced"/>
</dbReference>
<reference evidence="2" key="1">
    <citation type="submission" date="2025-08" db="UniProtKB">
        <authorList>
            <consortium name="RefSeq"/>
        </authorList>
    </citation>
    <scope>IDENTIFICATION</scope>
</reference>
<accession>A0A6I9QCM0</accession>
<proteinExistence type="predicted"/>
<evidence type="ECO:0000313" key="2">
    <source>
        <dbReference type="RefSeq" id="XP_010907009.1"/>
    </source>
</evidence>
<gene>
    <name evidence="2" type="primary">LOC105033788</name>
</gene>
<dbReference type="PANTHER" id="PTHR31973">
    <property type="entry name" value="POLYPROTEIN, PUTATIVE-RELATED"/>
    <property type="match status" value="1"/>
</dbReference>